<dbReference type="GO" id="GO:0031146">
    <property type="term" value="P:SCF-dependent proteasomal ubiquitin-dependent protein catabolic process"/>
    <property type="evidence" value="ECO:0007669"/>
    <property type="project" value="TreeGrafter"/>
</dbReference>
<dbReference type="Gene3D" id="3.30.710.10">
    <property type="entry name" value="Potassium Channel Kv1.1, Chain A"/>
    <property type="match status" value="1"/>
</dbReference>
<dbReference type="InterPro" id="IPR011333">
    <property type="entry name" value="SKP1/BTB/POZ_sf"/>
</dbReference>
<dbReference type="InterPro" id="IPR032675">
    <property type="entry name" value="LRR_dom_sf"/>
</dbReference>
<sequence length="503" mass="58814">MCMQGPDFLSPNLNAYLNLESDRELFQALTKQPLDLIAFFEAGCEDEAWFTKHVGFIQLIIRWTAKSFYLNQFPIYYAEKLAHIIRSHQHQLKPYLLFQPALFLTFKLIIQGQIRIVNSLLLGTISPFFKDLFINYYQQLKDRWEIPKISLDIFNWIETYALKENAEELWRCESHELMAIMQQAQAWKIQGLVRDCAKLLKKYINQENVVENLIKAHRQYFLDWKAVISEVFNSYGYGLKLLPCQSETELRIEFLDFKQETLDLFHQLASFITHLTFSEDLSTSPYYGKCVNVCRRLMGADLTGSTVYDNQFDDLPGSLGELNLSVCGWLRPHHIREIGHQFLNLKKLILDGNVHLNYQSWGELHRLQTLISLSTRQCHQLTNDDLKSICRNCSRLEEFDVEECRLLTDQGILEIFSSCSHLSKFNCNRCDLITDKSLLEIGVRAHLLSQLSIERCSKLTDQGLLYFLRLKPNLKELSIKGCEFSLTCLEEVRREYPFLKLLD</sequence>
<accession>A0A0C1JYX5</accession>
<dbReference type="AlphaFoldDB" id="A0A0C1JYX5"/>
<dbReference type="InterPro" id="IPR006553">
    <property type="entry name" value="Leu-rich_rpt_Cys-con_subtyp"/>
</dbReference>
<dbReference type="GO" id="GO:0019005">
    <property type="term" value="C:SCF ubiquitin ligase complex"/>
    <property type="evidence" value="ECO:0007669"/>
    <property type="project" value="TreeGrafter"/>
</dbReference>
<protein>
    <recommendedName>
        <fullName evidence="5">BTB domain-containing protein</fullName>
    </recommendedName>
</protein>
<evidence type="ECO:0008006" key="5">
    <source>
        <dbReference type="Google" id="ProtNLM"/>
    </source>
</evidence>
<evidence type="ECO:0000313" key="4">
    <source>
        <dbReference type="Proteomes" id="UP000031465"/>
    </source>
</evidence>
<dbReference type="SMART" id="SM00367">
    <property type="entry name" value="LRR_CC"/>
    <property type="match status" value="4"/>
</dbReference>
<dbReference type="Proteomes" id="UP000031465">
    <property type="component" value="Unassembled WGS sequence"/>
</dbReference>
<dbReference type="PANTHER" id="PTHR13318">
    <property type="entry name" value="PARTNER OF PAIRED, ISOFORM B-RELATED"/>
    <property type="match status" value="1"/>
</dbReference>
<evidence type="ECO:0000259" key="2">
    <source>
        <dbReference type="Pfam" id="PF25372"/>
    </source>
</evidence>
<dbReference type="InterPro" id="IPR057207">
    <property type="entry name" value="FBXL15_LRR"/>
</dbReference>
<dbReference type="InterPro" id="IPR000210">
    <property type="entry name" value="BTB/POZ_dom"/>
</dbReference>
<dbReference type="SUPFAM" id="SSF54695">
    <property type="entry name" value="POZ domain"/>
    <property type="match status" value="1"/>
</dbReference>
<gene>
    <name evidence="3" type="ORF">DB44_CJ00210</name>
</gene>
<reference evidence="3 4" key="1">
    <citation type="journal article" date="2014" name="Mol. Biol. Evol.">
        <title>Massive expansion of Ubiquitination-related gene families within the Chlamydiae.</title>
        <authorList>
            <person name="Domman D."/>
            <person name="Collingro A."/>
            <person name="Lagkouvardos I."/>
            <person name="Gehre L."/>
            <person name="Weinmaier T."/>
            <person name="Rattei T."/>
            <person name="Subtil A."/>
            <person name="Horn M."/>
        </authorList>
    </citation>
    <scope>NUCLEOTIDE SEQUENCE [LARGE SCALE GENOMIC DNA]</scope>
    <source>
        <strain evidence="3 4">EI2</strain>
    </source>
</reference>
<dbReference type="PATRIC" id="fig|362787.3.peg.845"/>
<name>A0A0C1JYX5_9BACT</name>
<dbReference type="Pfam" id="PF00651">
    <property type="entry name" value="BTB"/>
    <property type="match status" value="1"/>
</dbReference>
<dbReference type="EMBL" id="JSAN01000056">
    <property type="protein sequence ID" value="KIC72407.1"/>
    <property type="molecule type" value="Genomic_DNA"/>
</dbReference>
<evidence type="ECO:0000259" key="1">
    <source>
        <dbReference type="Pfam" id="PF00651"/>
    </source>
</evidence>
<dbReference type="PANTHER" id="PTHR13318:SF247">
    <property type="entry name" value="GH16156P"/>
    <property type="match status" value="1"/>
</dbReference>
<dbReference type="SUPFAM" id="SSF52047">
    <property type="entry name" value="RNI-like"/>
    <property type="match status" value="1"/>
</dbReference>
<proteinExistence type="predicted"/>
<evidence type="ECO:0000313" key="3">
    <source>
        <dbReference type="EMBL" id="KIC72407.1"/>
    </source>
</evidence>
<organism evidence="3 4">
    <name type="scientific">Candidatus Protochlamydia amoebophila</name>
    <dbReference type="NCBI Taxonomy" id="362787"/>
    <lineage>
        <taxon>Bacteria</taxon>
        <taxon>Pseudomonadati</taxon>
        <taxon>Chlamydiota</taxon>
        <taxon>Chlamydiia</taxon>
        <taxon>Parachlamydiales</taxon>
        <taxon>Parachlamydiaceae</taxon>
        <taxon>Candidatus Protochlamydia</taxon>
    </lineage>
</organism>
<feature type="domain" description="BTB" evidence="1">
    <location>
        <begin position="99"/>
        <end position="202"/>
    </location>
</feature>
<feature type="domain" description="F-box/LRR-repeat protein 15-like leucin rich repeat" evidence="2">
    <location>
        <begin position="369"/>
        <end position="469"/>
    </location>
</feature>
<dbReference type="Pfam" id="PF25372">
    <property type="entry name" value="DUF7885"/>
    <property type="match status" value="1"/>
</dbReference>
<dbReference type="Gene3D" id="3.80.10.10">
    <property type="entry name" value="Ribonuclease Inhibitor"/>
    <property type="match status" value="1"/>
</dbReference>
<comment type="caution">
    <text evidence="3">The sequence shown here is derived from an EMBL/GenBank/DDBJ whole genome shotgun (WGS) entry which is preliminary data.</text>
</comment>